<accession>A0ABP5DNT5</accession>
<evidence type="ECO:0000313" key="2">
    <source>
        <dbReference type="EMBL" id="GAA1983543.1"/>
    </source>
</evidence>
<dbReference type="Proteomes" id="UP001501585">
    <property type="component" value="Unassembled WGS sequence"/>
</dbReference>
<protein>
    <recommendedName>
        <fullName evidence="4">N-acetylmuramoyl-L-alanine amidase</fullName>
    </recommendedName>
</protein>
<evidence type="ECO:0000256" key="1">
    <source>
        <dbReference type="SAM" id="MobiDB-lite"/>
    </source>
</evidence>
<reference evidence="3" key="1">
    <citation type="journal article" date="2019" name="Int. J. Syst. Evol. Microbiol.">
        <title>The Global Catalogue of Microorganisms (GCM) 10K type strain sequencing project: providing services to taxonomists for standard genome sequencing and annotation.</title>
        <authorList>
            <consortium name="The Broad Institute Genomics Platform"/>
            <consortium name="The Broad Institute Genome Sequencing Center for Infectious Disease"/>
            <person name="Wu L."/>
            <person name="Ma J."/>
        </authorList>
    </citation>
    <scope>NUCLEOTIDE SEQUENCE [LARGE SCALE GENOMIC DNA]</scope>
    <source>
        <strain evidence="3">JCM 15313</strain>
    </source>
</reference>
<feature type="region of interest" description="Disordered" evidence="1">
    <location>
        <begin position="1"/>
        <end position="59"/>
    </location>
</feature>
<evidence type="ECO:0008006" key="4">
    <source>
        <dbReference type="Google" id="ProtNLM"/>
    </source>
</evidence>
<keyword evidence="3" id="KW-1185">Reference proteome</keyword>
<evidence type="ECO:0000313" key="3">
    <source>
        <dbReference type="Proteomes" id="UP001501585"/>
    </source>
</evidence>
<sequence length="59" mass="6140">MRGHRDINSTSCPGDQLYAGVKSGMPVDRRSTDSIAAQSAGVNKGADFSAADQMGVWPA</sequence>
<gene>
    <name evidence="2" type="ORF">GCM10009799_06080</name>
</gene>
<comment type="caution">
    <text evidence="2">The sequence shown here is derived from an EMBL/GenBank/DDBJ whole genome shotgun (WGS) entry which is preliminary data.</text>
</comment>
<proteinExistence type="predicted"/>
<dbReference type="EMBL" id="BAAAPC010000002">
    <property type="protein sequence ID" value="GAA1983543.1"/>
    <property type="molecule type" value="Genomic_DNA"/>
</dbReference>
<organism evidence="2 3">
    <name type="scientific">Nocardiopsis rhodophaea</name>
    <dbReference type="NCBI Taxonomy" id="280238"/>
    <lineage>
        <taxon>Bacteria</taxon>
        <taxon>Bacillati</taxon>
        <taxon>Actinomycetota</taxon>
        <taxon>Actinomycetes</taxon>
        <taxon>Streptosporangiales</taxon>
        <taxon>Nocardiopsidaceae</taxon>
        <taxon>Nocardiopsis</taxon>
    </lineage>
</organism>
<name>A0ABP5DNT5_9ACTN</name>